<feature type="region of interest" description="Disordered" evidence="12">
    <location>
        <begin position="562"/>
        <end position="646"/>
    </location>
</feature>
<evidence type="ECO:0000256" key="5">
    <source>
        <dbReference type="ARBA" id="ARBA00022771"/>
    </source>
</evidence>
<feature type="domain" description="C2H2-type" evidence="13">
    <location>
        <begin position="1585"/>
        <end position="1614"/>
    </location>
</feature>
<feature type="domain" description="C2H2-type" evidence="13">
    <location>
        <begin position="448"/>
        <end position="475"/>
    </location>
</feature>
<dbReference type="Gene3D" id="3.30.160.60">
    <property type="entry name" value="Classic Zinc Finger"/>
    <property type="match status" value="16"/>
</dbReference>
<evidence type="ECO:0000256" key="4">
    <source>
        <dbReference type="ARBA" id="ARBA00022737"/>
    </source>
</evidence>
<dbReference type="PANTHER" id="PTHR24379">
    <property type="entry name" value="KRAB AND ZINC FINGER DOMAIN-CONTAINING"/>
    <property type="match status" value="1"/>
</dbReference>
<feature type="compositionally biased region" description="Basic and acidic residues" evidence="12">
    <location>
        <begin position="198"/>
        <end position="224"/>
    </location>
</feature>
<dbReference type="FunFam" id="3.30.160.60:FF:000100">
    <property type="entry name" value="Zinc finger 45-like"/>
    <property type="match status" value="1"/>
</dbReference>
<dbReference type="GO" id="GO:0008270">
    <property type="term" value="F:zinc ion binding"/>
    <property type="evidence" value="ECO:0007669"/>
    <property type="project" value="UniProtKB-KW"/>
</dbReference>
<organism evidence="14 15">
    <name type="scientific">Folsomia candida</name>
    <name type="common">Springtail</name>
    <dbReference type="NCBI Taxonomy" id="158441"/>
    <lineage>
        <taxon>Eukaryota</taxon>
        <taxon>Metazoa</taxon>
        <taxon>Ecdysozoa</taxon>
        <taxon>Arthropoda</taxon>
        <taxon>Hexapoda</taxon>
        <taxon>Collembola</taxon>
        <taxon>Entomobryomorpha</taxon>
        <taxon>Isotomoidea</taxon>
        <taxon>Isotomidae</taxon>
        <taxon>Proisotominae</taxon>
        <taxon>Folsomia</taxon>
    </lineage>
</organism>
<evidence type="ECO:0000256" key="3">
    <source>
        <dbReference type="ARBA" id="ARBA00022723"/>
    </source>
</evidence>
<comment type="subcellular location">
    <subcellularLocation>
        <location evidence="1">Nucleus</location>
    </subcellularLocation>
</comment>
<feature type="compositionally biased region" description="Low complexity" evidence="12">
    <location>
        <begin position="346"/>
        <end position="355"/>
    </location>
</feature>
<feature type="compositionally biased region" description="Low complexity" evidence="12">
    <location>
        <begin position="1123"/>
        <end position="1138"/>
    </location>
</feature>
<feature type="domain" description="C2H2-type" evidence="13">
    <location>
        <begin position="1252"/>
        <end position="1280"/>
    </location>
</feature>
<feature type="domain" description="C2H2-type" evidence="13">
    <location>
        <begin position="1224"/>
        <end position="1251"/>
    </location>
</feature>
<feature type="domain" description="C2H2-type" evidence="13">
    <location>
        <begin position="1963"/>
        <end position="1990"/>
    </location>
</feature>
<reference evidence="14 15" key="1">
    <citation type="submission" date="2015-12" db="EMBL/GenBank/DDBJ databases">
        <title>The genome of Folsomia candida.</title>
        <authorList>
            <person name="Faddeeva A."/>
            <person name="Derks M.F."/>
            <person name="Anvar Y."/>
            <person name="Smit S."/>
            <person name="Van Straalen N."/>
            <person name="Roelofs D."/>
        </authorList>
    </citation>
    <scope>NUCLEOTIDE SEQUENCE [LARGE SCALE GENOMIC DNA]</scope>
    <source>
        <strain evidence="14 15">VU population</strain>
        <tissue evidence="14">Whole body</tissue>
    </source>
</reference>
<evidence type="ECO:0000256" key="2">
    <source>
        <dbReference type="ARBA" id="ARBA00006991"/>
    </source>
</evidence>
<dbReference type="SMART" id="SM00355">
    <property type="entry name" value="ZnF_C2H2"/>
    <property type="match status" value="26"/>
</dbReference>
<feature type="domain" description="C2H2-type" evidence="13">
    <location>
        <begin position="1427"/>
        <end position="1455"/>
    </location>
</feature>
<keyword evidence="10" id="KW-0539">Nucleus</keyword>
<feature type="compositionally biased region" description="Polar residues" evidence="12">
    <location>
        <begin position="1176"/>
        <end position="1187"/>
    </location>
</feature>
<evidence type="ECO:0000256" key="12">
    <source>
        <dbReference type="SAM" id="MobiDB-lite"/>
    </source>
</evidence>
<feature type="domain" description="C2H2-type" evidence="13">
    <location>
        <begin position="1823"/>
        <end position="1851"/>
    </location>
</feature>
<feature type="region of interest" description="Disordered" evidence="12">
    <location>
        <begin position="337"/>
        <end position="392"/>
    </location>
</feature>
<keyword evidence="7" id="KW-0805">Transcription regulation</keyword>
<dbReference type="Pfam" id="PF00096">
    <property type="entry name" value="zf-C2H2"/>
    <property type="match status" value="12"/>
</dbReference>
<dbReference type="FunFam" id="3.30.160.60:FF:001156">
    <property type="entry name" value="Zinc finger protein 407"/>
    <property type="match status" value="1"/>
</dbReference>
<feature type="compositionally biased region" description="Acidic residues" evidence="12">
    <location>
        <begin position="564"/>
        <end position="589"/>
    </location>
</feature>
<dbReference type="GO" id="GO:0003677">
    <property type="term" value="F:DNA binding"/>
    <property type="evidence" value="ECO:0007669"/>
    <property type="project" value="UniProtKB-KW"/>
</dbReference>
<feature type="domain" description="C2H2-type" evidence="13">
    <location>
        <begin position="749"/>
        <end position="776"/>
    </location>
</feature>
<feature type="compositionally biased region" description="Polar residues" evidence="12">
    <location>
        <begin position="2051"/>
        <end position="2067"/>
    </location>
</feature>
<feature type="compositionally biased region" description="Basic and acidic residues" evidence="12">
    <location>
        <begin position="234"/>
        <end position="249"/>
    </location>
</feature>
<feature type="domain" description="C2H2-type" evidence="13">
    <location>
        <begin position="1790"/>
        <end position="1818"/>
    </location>
</feature>
<evidence type="ECO:0000256" key="7">
    <source>
        <dbReference type="ARBA" id="ARBA00023015"/>
    </source>
</evidence>
<keyword evidence="15" id="KW-1185">Reference proteome</keyword>
<feature type="compositionally biased region" description="Polar residues" evidence="12">
    <location>
        <begin position="2208"/>
        <end position="2222"/>
    </location>
</feature>
<feature type="compositionally biased region" description="Basic and acidic residues" evidence="12">
    <location>
        <begin position="360"/>
        <end position="373"/>
    </location>
</feature>
<feature type="domain" description="C2H2-type" evidence="13">
    <location>
        <begin position="476"/>
        <end position="504"/>
    </location>
</feature>
<dbReference type="GO" id="GO:0005634">
    <property type="term" value="C:nucleus"/>
    <property type="evidence" value="ECO:0007669"/>
    <property type="project" value="UniProtKB-SubCell"/>
</dbReference>
<evidence type="ECO:0000256" key="11">
    <source>
        <dbReference type="PROSITE-ProRule" id="PRU00042"/>
    </source>
</evidence>
<dbReference type="InterPro" id="IPR013087">
    <property type="entry name" value="Znf_C2H2_type"/>
</dbReference>
<feature type="compositionally biased region" description="Acidic residues" evidence="12">
    <location>
        <begin position="374"/>
        <end position="390"/>
    </location>
</feature>
<feature type="domain" description="C2H2-type" evidence="13">
    <location>
        <begin position="1198"/>
        <end position="1220"/>
    </location>
</feature>
<comment type="caution">
    <text evidence="14">The sequence shown here is derived from an EMBL/GenBank/DDBJ whole genome shotgun (WGS) entry which is preliminary data.</text>
</comment>
<feature type="region of interest" description="Disordered" evidence="12">
    <location>
        <begin position="2048"/>
        <end position="2085"/>
    </location>
</feature>
<evidence type="ECO:0000256" key="9">
    <source>
        <dbReference type="ARBA" id="ARBA00023163"/>
    </source>
</evidence>
<feature type="compositionally biased region" description="Polar residues" evidence="12">
    <location>
        <begin position="1464"/>
        <end position="1490"/>
    </location>
</feature>
<feature type="domain" description="C2H2-type" evidence="13">
    <location>
        <begin position="723"/>
        <end position="745"/>
    </location>
</feature>
<dbReference type="SUPFAM" id="SSF57667">
    <property type="entry name" value="beta-beta-alpha zinc fingers"/>
    <property type="match status" value="12"/>
</dbReference>
<dbReference type="PROSITE" id="PS00028">
    <property type="entry name" value="ZINC_FINGER_C2H2_1"/>
    <property type="match status" value="26"/>
</dbReference>
<dbReference type="PROSITE" id="PS50157">
    <property type="entry name" value="ZINC_FINGER_C2H2_2"/>
    <property type="match status" value="24"/>
</dbReference>
<feature type="domain" description="C2H2-type" evidence="13">
    <location>
        <begin position="2023"/>
        <end position="2051"/>
    </location>
</feature>
<feature type="region of interest" description="Disordered" evidence="12">
    <location>
        <begin position="873"/>
        <end position="892"/>
    </location>
</feature>
<feature type="compositionally biased region" description="Basic and acidic residues" evidence="12">
    <location>
        <begin position="910"/>
        <end position="920"/>
    </location>
</feature>
<evidence type="ECO:0000313" key="15">
    <source>
        <dbReference type="Proteomes" id="UP000198287"/>
    </source>
</evidence>
<feature type="region of interest" description="Disordered" evidence="12">
    <location>
        <begin position="906"/>
        <end position="934"/>
    </location>
</feature>
<feature type="region of interest" description="Disordered" evidence="12">
    <location>
        <begin position="2206"/>
        <end position="2239"/>
    </location>
</feature>
<feature type="domain" description="C2H2-type" evidence="13">
    <location>
        <begin position="777"/>
        <end position="804"/>
    </location>
</feature>
<evidence type="ECO:0000256" key="6">
    <source>
        <dbReference type="ARBA" id="ARBA00022833"/>
    </source>
</evidence>
<feature type="region of interest" description="Disordered" evidence="12">
    <location>
        <begin position="83"/>
        <end position="102"/>
    </location>
</feature>
<feature type="compositionally biased region" description="Low complexity" evidence="12">
    <location>
        <begin position="626"/>
        <end position="643"/>
    </location>
</feature>
<feature type="compositionally biased region" description="Polar residues" evidence="12">
    <location>
        <begin position="1873"/>
        <end position="1883"/>
    </location>
</feature>
<feature type="domain" description="C2H2-type" evidence="13">
    <location>
        <begin position="1053"/>
        <end position="1081"/>
    </location>
</feature>
<keyword evidence="3" id="KW-0479">Metal-binding</keyword>
<dbReference type="PANTHER" id="PTHR24379:SF127">
    <property type="entry name" value="BLOODY FINGERS-RELATED"/>
    <property type="match status" value="1"/>
</dbReference>
<feature type="domain" description="C2H2-type" evidence="13">
    <location>
        <begin position="967"/>
        <end position="994"/>
    </location>
</feature>
<feature type="domain" description="C2H2-type" evidence="13">
    <location>
        <begin position="521"/>
        <end position="548"/>
    </location>
</feature>
<feature type="region of interest" description="Disordered" evidence="12">
    <location>
        <begin position="848"/>
        <end position="868"/>
    </location>
</feature>
<feature type="compositionally biased region" description="Low complexity" evidence="12">
    <location>
        <begin position="2347"/>
        <end position="2362"/>
    </location>
</feature>
<feature type="region of interest" description="Disordered" evidence="12">
    <location>
        <begin position="2282"/>
        <end position="2373"/>
    </location>
</feature>
<dbReference type="Proteomes" id="UP000198287">
    <property type="component" value="Unassembled WGS sequence"/>
</dbReference>
<feature type="region of interest" description="Disordered" evidence="12">
    <location>
        <begin position="1464"/>
        <end position="1535"/>
    </location>
</feature>
<evidence type="ECO:0000256" key="1">
    <source>
        <dbReference type="ARBA" id="ARBA00004123"/>
    </source>
</evidence>
<feature type="compositionally biased region" description="Basic and acidic residues" evidence="12">
    <location>
        <begin position="873"/>
        <end position="884"/>
    </location>
</feature>
<dbReference type="FunFam" id="3.30.160.60:FF:000202">
    <property type="entry name" value="Zinc finger protein 574"/>
    <property type="match status" value="1"/>
</dbReference>
<evidence type="ECO:0000259" key="13">
    <source>
        <dbReference type="PROSITE" id="PS50157"/>
    </source>
</evidence>
<feature type="region of interest" description="Disordered" evidence="12">
    <location>
        <begin position="1858"/>
        <end position="1907"/>
    </location>
</feature>
<protein>
    <submittedName>
        <fullName evidence="14">Zinc finger protein Xfin</fullName>
    </submittedName>
</protein>
<feature type="domain" description="C2H2-type" evidence="13">
    <location>
        <begin position="939"/>
        <end position="966"/>
    </location>
</feature>
<proteinExistence type="inferred from homology"/>
<comment type="similarity">
    <text evidence="2">Belongs to the krueppel C2H2-type zinc-finger protein family.</text>
</comment>
<dbReference type="GO" id="GO:0032502">
    <property type="term" value="P:developmental process"/>
    <property type="evidence" value="ECO:0007669"/>
    <property type="project" value="UniProtKB-ARBA"/>
</dbReference>
<dbReference type="OrthoDB" id="10018191at2759"/>
<feature type="domain" description="C2H2-type" evidence="13">
    <location>
        <begin position="1352"/>
        <end position="1379"/>
    </location>
</feature>
<dbReference type="EMBL" id="LNIX01000004">
    <property type="protein sequence ID" value="OXA55973.1"/>
    <property type="molecule type" value="Genomic_DNA"/>
</dbReference>
<feature type="domain" description="C2H2-type" evidence="13">
    <location>
        <begin position="316"/>
        <end position="343"/>
    </location>
</feature>
<feature type="compositionally biased region" description="Low complexity" evidence="12">
    <location>
        <begin position="1884"/>
        <end position="1907"/>
    </location>
</feature>
<keyword evidence="5 11" id="KW-0863">Zinc-finger</keyword>
<feature type="compositionally biased region" description="Basic and acidic residues" evidence="12">
    <location>
        <begin position="856"/>
        <end position="868"/>
    </location>
</feature>
<keyword evidence="6" id="KW-0862">Zinc</keyword>
<feature type="domain" description="C2H2-type" evidence="13">
    <location>
        <begin position="420"/>
        <end position="447"/>
    </location>
</feature>
<keyword evidence="9" id="KW-0804">Transcription</keyword>
<evidence type="ECO:0000313" key="14">
    <source>
        <dbReference type="EMBL" id="OXA55973.1"/>
    </source>
</evidence>
<feature type="domain" description="C2H2-type" evidence="13">
    <location>
        <begin position="1762"/>
        <end position="1789"/>
    </location>
</feature>
<evidence type="ECO:0000256" key="10">
    <source>
        <dbReference type="ARBA" id="ARBA00023242"/>
    </source>
</evidence>
<dbReference type="FunFam" id="3.30.160.60:FF:000446">
    <property type="entry name" value="Zinc finger protein"/>
    <property type="match status" value="1"/>
</dbReference>
<feature type="domain" description="C2H2-type" evidence="13">
    <location>
        <begin position="1991"/>
        <end position="2019"/>
    </location>
</feature>
<evidence type="ECO:0000256" key="8">
    <source>
        <dbReference type="ARBA" id="ARBA00023125"/>
    </source>
</evidence>
<feature type="compositionally biased region" description="Acidic residues" evidence="12">
    <location>
        <begin position="1502"/>
        <end position="1516"/>
    </location>
</feature>
<feature type="compositionally biased region" description="Polar residues" evidence="12">
    <location>
        <begin position="603"/>
        <end position="620"/>
    </location>
</feature>
<keyword evidence="4" id="KW-0677">Repeat</keyword>
<dbReference type="Pfam" id="PF12874">
    <property type="entry name" value="zf-met"/>
    <property type="match status" value="1"/>
</dbReference>
<dbReference type="OMA" id="FMIKQEL"/>
<feature type="domain" description="C2H2-type" evidence="13">
    <location>
        <begin position="1399"/>
        <end position="1426"/>
    </location>
</feature>
<feature type="compositionally biased region" description="Low complexity" evidence="12">
    <location>
        <begin position="160"/>
        <end position="172"/>
    </location>
</feature>
<sequence length="2373" mass="266709">MTDWNPSLLTFRFLQPEFIRSYRSQKYGKMRTLRSGKPLPDPPPVMRGSRGEVTPSAAKASSVAKAPAVVAAAVEEEKVAIPTTASPPVVEDSTTEEESPGSFDNLFIEKVPQPETPTTTLNSEVSTSDIKDAPVTEAVVMSEPPPVIVKRGRGRPPKYPKVSTTPSSSSTPLIPAKAKVGPTRKSEPASLTLARKRLQLEKEELKAVKTSDNKEQGDLPKSENDPAVATPPLKSDDESHPSKKIKIDDEIAGPSGTATTLQEKEIAATPKVPSITITTATPTPELRRSLRCPKKKPAVIVQATMAVERDAQPFLEACTICGEEFNKKMLLQRHMKTHKAPDPPKKIAAATTPKVAPRPKQPEVIDNLDHVNYENDDDDDEEEGFEDYEEGERSFDMKPPIIDFTRKRPSQSSILMKDPVTCNVCGMTFTRRAHLNRHMLLHTGIKPFTCDICNLKFTRKDHMFAHKVKHEKEHKIQCAQCGGGFATWQILQDHIKNVHSSFKPATPGRPKTVVHNTNPDNACDVCGKTFLQRRYLRAHRKLHIRKEARILAQLRMVEQQHFNDDEDSNQDMDNDDGEFDDTGDMEIDESILNPEVQIDDRSSSPAKIQPGTHSPSSLGRQEQDGSPASAASSKQSSTATRKSLSSMNRVIQLAEESSGGSGSEAGSHDSSVVSVENANLDKDELDDFIDYDYKAMMQLKSGNFEDFGDDDDEDDEDFPNTSMECSVCGTTFTERAELRKHYRIHKKKFICRFCGLKLASAGSLMRHNLIHTGKKEFSCKLCSRRFSRKDTLMVHLQAHEKSSTRINMPKPYLCKKYNLIRHIKMCHGSMTATNRAAILKQIKQKYKNGIPSSSNKVDRNSFEGLSDDERQFFENGDVKIKNEPMDGEEGYFEEDLNPFDEEIEQDFQEDESHSQRHDDSSNQQNGEAGGENGGGRGGGLCNHCGKVFKNAKSLNTHKWYHSRDKQFICHICNRGFKYSTDLGRHINTHGNDSEKCSTAPAATAVSKPIPNTNSGQSSSTSSQIKIVTNTVPGPRFIRHQLGRPINSIDTRPFGCKICPQRFNHRSNLSRHVRLIHKANNPRTRGPTINLQNYLPKVQPIKLSNGQIVQVRKAETHPGSIRGPMAQPQVQMQQKQPPQYTNIASGGGSSSSYMSSSWNGNVGMPKQLGGSPDSRRSSAGSTVLTPDSFTYDPTSDRPYICNTCGKSFESKNNLWTHCRIHNKIFGCEFCGLKMATRGDLILHLRTHTGEKPFECHLCDWKFSRKSGLNKHMEKYHGPEGKQLRTYKMDQSQGSSMENMQMNNSGMEISTITAMAHRSIQSGVGMLKSVMHKSGTGLTITKIGGADTNVAHRYSCRLCNTILIGKVQYIRHMNAHSKTKENADKLLESRVEVSTENPSSFTCKECGQVYESQELLTKHILTHSESDAPRCILCGKSCTSLGFLKRHYQYVHPGHPNPVDKILLSNTSPSSLTQQSDENVTTTINGDNNTKPTVVRKVIRGENGEEESDEEFPNESDDPPNLIKPQEKGKESPVKPSSLQVIDVDNLDVDEIVYAANNHHIYKKTISPSSNSTIVKHATNTHLLKTFVCPVAECQRDFQVKADLLKHMRRHVQEQRHQCRICTARFPHKQDAHRHMKSVHNFTCKSRNFPCDFCDLHYATEPDLSNHLQSVHKVTMEEVFDETVDDYDSHEVEEMKTSGNNEVDYELMLKHRENEEEDALAAAAEAYAEVDEDEIPDPTSFLEQSMGVSATTTPVTKNEQNDDYFCELCNKVFETRQKWLYHRYYHIREEKYFCSHCDEKFKLRSHLERHIRTYHNEEKPVYNILTCDQCPRKFTREYDLTTHIQKVHLQIPPAAIQKQRLSAASAGSSPMVRVNRNSNPNSILRSQIPAQSSSSLSSPKPSTSQASLSSMLRGFPKGVTIVRKSWPAMTTPQNKGIVMTKVTSASAKPVPPMQSTMRLGPNGWYSCNLCNKKFKEKKSIDAHRYYHNREEKHLCTHCGARFKQKSDLHRHVRIHHNSMNPKNTIHCPHCYRSFTDIRYMRMHIRRYHGDEAQGSSGRMQGPTANATKSFQRHGINQRGNVRMELEDDNDQEMIYGDEDEQEEGLDWNEDEQQFLDEDDEDQRQMRTMEQLEYLQYQNEAQSSEESSSEGGGGLQLTISCESCGVEVEAADIAEHVCSSEDDLQEEQMFQDEEKDLEEDTVEIKKLVEQEPNTQTLDESPTITLKNKEDEGNEIQDEEIAHENVKPADITPFEEIAHKNIKPADTTPFEEIEQASKVTIGLKFDELVADPQPEDVTTTDQQSEDVVEPNPKDNGDEIGEENQELQNILLAGSGTQDEKEQPTIDSTTNDPQSAPSADASQSEESSGTDVPTLPEL</sequence>
<feature type="region of interest" description="Disordered" evidence="12">
    <location>
        <begin position="32"/>
        <end position="59"/>
    </location>
</feature>
<gene>
    <name evidence="14" type="ORF">Fcan01_09590</name>
</gene>
<accession>A0A226EEC4</accession>
<dbReference type="InterPro" id="IPR036236">
    <property type="entry name" value="Znf_C2H2_sf"/>
</dbReference>
<name>A0A226EEC4_FOLCA</name>
<keyword evidence="8" id="KW-0238">DNA-binding</keyword>
<feature type="region of interest" description="Disordered" evidence="12">
    <location>
        <begin position="138"/>
        <end position="255"/>
    </location>
</feature>
<feature type="region of interest" description="Disordered" evidence="12">
    <location>
        <begin position="1112"/>
        <end position="1187"/>
    </location>
</feature>